<dbReference type="PANTHER" id="PTHR38778">
    <property type="entry name" value="CYTOPLASMIC PROTEIN-RELATED"/>
    <property type="match status" value="1"/>
</dbReference>
<proteinExistence type="predicted"/>
<dbReference type="Pfam" id="PF04320">
    <property type="entry name" value="YggL_50S_bp"/>
    <property type="match status" value="1"/>
</dbReference>
<evidence type="ECO:0000313" key="1">
    <source>
        <dbReference type="EMBL" id="MDN2481307.1"/>
    </source>
</evidence>
<dbReference type="PANTHER" id="PTHR38778:SF1">
    <property type="entry name" value="CYTOPLASMIC PROTEIN"/>
    <property type="match status" value="1"/>
</dbReference>
<dbReference type="InterPro" id="IPR007416">
    <property type="entry name" value="YggL_50S_bp"/>
</dbReference>
<sequence>MAKNRTRRLRKKLYVDEFAVLGFGFSCQVDIESDSGYEAILNDFFDFLEARNLIMGGGANQHSFDGFVIAEERYDSATDEDRKAVEEWLSARSECSDVKVSELLDSNGGDD</sequence>
<keyword evidence="2" id="KW-1185">Reference proteome</keyword>
<dbReference type="Proteomes" id="UP001169719">
    <property type="component" value="Unassembled WGS sequence"/>
</dbReference>
<organism evidence="1 2">
    <name type="scientific">Vibrio agarivorans</name>
    <dbReference type="NCBI Taxonomy" id="153622"/>
    <lineage>
        <taxon>Bacteria</taxon>
        <taxon>Pseudomonadati</taxon>
        <taxon>Pseudomonadota</taxon>
        <taxon>Gammaproteobacteria</taxon>
        <taxon>Vibrionales</taxon>
        <taxon>Vibrionaceae</taxon>
        <taxon>Vibrio</taxon>
    </lineage>
</organism>
<protein>
    <submittedName>
        <fullName evidence="1">50S ribosome-binding protein YggL</fullName>
    </submittedName>
</protein>
<reference evidence="1" key="1">
    <citation type="submission" date="2024-05" db="EMBL/GenBank/DDBJ databases">
        <title>Genome Sequences of Four Agar- Degrading Marine Bacteria.</title>
        <authorList>
            <person name="Phillips E.K."/>
            <person name="Shaffer J.C."/>
            <person name="Henson M.W."/>
            <person name="Temperton B."/>
            <person name="Thrash C.J."/>
            <person name="Martin M.O."/>
        </authorList>
    </citation>
    <scope>NUCLEOTIDE SEQUENCE</scope>
    <source>
        <strain evidence="1">EKP203</strain>
    </source>
</reference>
<evidence type="ECO:0000313" key="2">
    <source>
        <dbReference type="Proteomes" id="UP001169719"/>
    </source>
</evidence>
<comment type="caution">
    <text evidence="1">The sequence shown here is derived from an EMBL/GenBank/DDBJ whole genome shotgun (WGS) entry which is preliminary data.</text>
</comment>
<name>A0ABT7XZZ2_9VIBR</name>
<dbReference type="EMBL" id="JAUEOZ010000001">
    <property type="protein sequence ID" value="MDN2481307.1"/>
    <property type="molecule type" value="Genomic_DNA"/>
</dbReference>
<gene>
    <name evidence="1" type="ORF">QWJ08_07855</name>
</gene>
<accession>A0ABT7XZZ2</accession>
<dbReference type="RefSeq" id="WP_289961433.1">
    <property type="nucleotide sequence ID" value="NZ_JAUEOZ010000001.1"/>
</dbReference>